<feature type="binding site" evidence="6">
    <location>
        <position position="210"/>
    </location>
    <ligand>
        <name>Fe cation</name>
        <dbReference type="ChEBI" id="CHEBI:24875"/>
    </ligand>
</feature>
<comment type="cofactor">
    <cofactor evidence="6">
        <name>Fe(2+)</name>
        <dbReference type="ChEBI" id="CHEBI:29033"/>
    </cofactor>
    <text evidence="6">Binds 1 Fe(2+) ion.</text>
</comment>
<dbReference type="FunFam" id="3.90.45.10:FF:000003">
    <property type="entry name" value="Peptide deformylase"/>
    <property type="match status" value="1"/>
</dbReference>
<accession>A0A921MB14</accession>
<keyword evidence="3 6" id="KW-0378">Hydrolase</keyword>
<evidence type="ECO:0000256" key="6">
    <source>
        <dbReference type="HAMAP-Rule" id="MF_00163"/>
    </source>
</evidence>
<keyword evidence="2 6" id="KW-0479">Metal-binding</keyword>
<comment type="caution">
    <text evidence="8">The sequence shown here is derived from an EMBL/GenBank/DDBJ whole genome shotgun (WGS) entry which is preliminary data.</text>
</comment>
<name>A0A921MB14_9MICO</name>
<evidence type="ECO:0000256" key="5">
    <source>
        <dbReference type="ARBA" id="ARBA00023004"/>
    </source>
</evidence>
<evidence type="ECO:0000313" key="8">
    <source>
        <dbReference type="EMBL" id="HJG78919.1"/>
    </source>
</evidence>
<gene>
    <name evidence="6" type="primary">def</name>
    <name evidence="8" type="ORF">K8V08_00725</name>
</gene>
<evidence type="ECO:0000256" key="7">
    <source>
        <dbReference type="SAM" id="MobiDB-lite"/>
    </source>
</evidence>
<reference evidence="8" key="2">
    <citation type="submission" date="2021-09" db="EMBL/GenBank/DDBJ databases">
        <authorList>
            <person name="Gilroy R."/>
        </authorList>
    </citation>
    <scope>NUCLEOTIDE SEQUENCE</scope>
    <source>
        <strain evidence="8">ChiGjej5B5-7349</strain>
    </source>
</reference>
<dbReference type="PRINTS" id="PR01576">
    <property type="entry name" value="PDEFORMYLASE"/>
</dbReference>
<keyword evidence="5 6" id="KW-0408">Iron</keyword>
<evidence type="ECO:0000256" key="4">
    <source>
        <dbReference type="ARBA" id="ARBA00022917"/>
    </source>
</evidence>
<organism evidence="8 9">
    <name type="scientific">Brevibacterium senegalense</name>
    <dbReference type="NCBI Taxonomy" id="1033736"/>
    <lineage>
        <taxon>Bacteria</taxon>
        <taxon>Bacillati</taxon>
        <taxon>Actinomycetota</taxon>
        <taxon>Actinomycetes</taxon>
        <taxon>Micrococcales</taxon>
        <taxon>Brevibacteriaceae</taxon>
        <taxon>Brevibacterium</taxon>
    </lineage>
</organism>
<dbReference type="NCBIfam" id="NF001159">
    <property type="entry name" value="PRK00150.1-3"/>
    <property type="match status" value="1"/>
</dbReference>
<dbReference type="CDD" id="cd00487">
    <property type="entry name" value="Pep_deformylase"/>
    <property type="match status" value="1"/>
</dbReference>
<dbReference type="GO" id="GO:0042586">
    <property type="term" value="F:peptide deformylase activity"/>
    <property type="evidence" value="ECO:0007669"/>
    <property type="project" value="UniProtKB-UniRule"/>
</dbReference>
<proteinExistence type="inferred from homology"/>
<dbReference type="HAMAP" id="MF_00163">
    <property type="entry name" value="Pep_deformylase"/>
    <property type="match status" value="1"/>
</dbReference>
<feature type="region of interest" description="Disordered" evidence="7">
    <location>
        <begin position="1"/>
        <end position="23"/>
    </location>
</feature>
<feature type="active site" evidence="6">
    <location>
        <position position="207"/>
    </location>
</feature>
<evidence type="ECO:0000256" key="2">
    <source>
        <dbReference type="ARBA" id="ARBA00022723"/>
    </source>
</evidence>
<evidence type="ECO:0000313" key="9">
    <source>
        <dbReference type="Proteomes" id="UP000784435"/>
    </source>
</evidence>
<dbReference type="PANTHER" id="PTHR10458">
    <property type="entry name" value="PEPTIDE DEFORMYLASE"/>
    <property type="match status" value="1"/>
</dbReference>
<protein>
    <recommendedName>
        <fullName evidence="6">Peptide deformylase</fullName>
        <shortName evidence="6">PDF</shortName>
        <ecNumber evidence="6">3.5.1.88</ecNumber>
    </recommendedName>
    <alternativeName>
        <fullName evidence="6">Polypeptide deformylase</fullName>
    </alternativeName>
</protein>
<evidence type="ECO:0000256" key="1">
    <source>
        <dbReference type="ARBA" id="ARBA00010759"/>
    </source>
</evidence>
<dbReference type="EC" id="3.5.1.88" evidence="6"/>
<reference evidence="8" key="1">
    <citation type="journal article" date="2021" name="PeerJ">
        <title>Extensive microbial diversity within the chicken gut microbiome revealed by metagenomics and culture.</title>
        <authorList>
            <person name="Gilroy R."/>
            <person name="Ravi A."/>
            <person name="Getino M."/>
            <person name="Pursley I."/>
            <person name="Horton D.L."/>
            <person name="Alikhan N.F."/>
            <person name="Baker D."/>
            <person name="Gharbi K."/>
            <person name="Hall N."/>
            <person name="Watson M."/>
            <person name="Adriaenssens E.M."/>
            <person name="Foster-Nyarko E."/>
            <person name="Jarju S."/>
            <person name="Secka A."/>
            <person name="Antonio M."/>
            <person name="Oren A."/>
            <person name="Chaudhuri R.R."/>
            <person name="La Ragione R."/>
            <person name="Hildebrand F."/>
            <person name="Pallen M.J."/>
        </authorList>
    </citation>
    <scope>NUCLEOTIDE SEQUENCE</scope>
    <source>
        <strain evidence="8">ChiGjej5B5-7349</strain>
    </source>
</reference>
<dbReference type="Pfam" id="PF01327">
    <property type="entry name" value="Pep_deformylase"/>
    <property type="match status" value="1"/>
</dbReference>
<feature type="region of interest" description="Disordered" evidence="7">
    <location>
        <begin position="110"/>
        <end position="134"/>
    </location>
</feature>
<sequence>MTEPQPVAASRPLTAPGTTTDTSPAAIRDTVLRLLDLAQHTGGVLPIVEAGDPVLRMETAPVDGQLDDATLAEFADAMRTTMRAAPGVGLAAPQVGVPLRLFVAEDPVPAQPAGAADTEGASEEDRAAQARREVRRRVPFGPRTVLNARYEATTDRTASFYEGCLSIPGYQAVVDRPLTIRLQGADLTGASVDEELTGWPARIVAHETDHLDGILYVDSAQMRSLATDDAVARWWGRADTREAAAALGFEVPATSVF</sequence>
<dbReference type="EMBL" id="DYUK01000017">
    <property type="protein sequence ID" value="HJG78919.1"/>
    <property type="molecule type" value="Genomic_DNA"/>
</dbReference>
<feature type="binding site" evidence="6">
    <location>
        <position position="164"/>
    </location>
    <ligand>
        <name>Fe cation</name>
        <dbReference type="ChEBI" id="CHEBI:24875"/>
    </ligand>
</feature>
<comment type="catalytic activity">
    <reaction evidence="6">
        <text>N-terminal N-formyl-L-methionyl-[peptide] + H2O = N-terminal L-methionyl-[peptide] + formate</text>
        <dbReference type="Rhea" id="RHEA:24420"/>
        <dbReference type="Rhea" id="RHEA-COMP:10639"/>
        <dbReference type="Rhea" id="RHEA-COMP:10640"/>
        <dbReference type="ChEBI" id="CHEBI:15377"/>
        <dbReference type="ChEBI" id="CHEBI:15740"/>
        <dbReference type="ChEBI" id="CHEBI:49298"/>
        <dbReference type="ChEBI" id="CHEBI:64731"/>
        <dbReference type="EC" id="3.5.1.88"/>
    </reaction>
</comment>
<keyword evidence="4 6" id="KW-0648">Protein biosynthesis</keyword>
<dbReference type="GO" id="GO:0046872">
    <property type="term" value="F:metal ion binding"/>
    <property type="evidence" value="ECO:0007669"/>
    <property type="project" value="UniProtKB-KW"/>
</dbReference>
<dbReference type="PANTHER" id="PTHR10458:SF2">
    <property type="entry name" value="PEPTIDE DEFORMYLASE, MITOCHONDRIAL"/>
    <property type="match status" value="1"/>
</dbReference>
<comment type="function">
    <text evidence="6">Removes the formyl group from the N-terminal Met of newly synthesized proteins. Requires at least a dipeptide for an efficient rate of reaction. N-terminal L-methionine is a prerequisite for activity but the enzyme has broad specificity at other positions.</text>
</comment>
<dbReference type="InterPro" id="IPR023635">
    <property type="entry name" value="Peptide_deformylase"/>
</dbReference>
<feature type="compositionally biased region" description="Basic and acidic residues" evidence="7">
    <location>
        <begin position="123"/>
        <end position="132"/>
    </location>
</feature>
<dbReference type="Gene3D" id="3.90.45.10">
    <property type="entry name" value="Peptide deformylase"/>
    <property type="match status" value="1"/>
</dbReference>
<evidence type="ECO:0000256" key="3">
    <source>
        <dbReference type="ARBA" id="ARBA00022801"/>
    </source>
</evidence>
<comment type="similarity">
    <text evidence="1 6">Belongs to the polypeptide deformylase family.</text>
</comment>
<dbReference type="SUPFAM" id="SSF56420">
    <property type="entry name" value="Peptide deformylase"/>
    <property type="match status" value="1"/>
</dbReference>
<dbReference type="InterPro" id="IPR036821">
    <property type="entry name" value="Peptide_deformylase_sf"/>
</dbReference>
<feature type="binding site" evidence="6">
    <location>
        <position position="206"/>
    </location>
    <ligand>
        <name>Fe cation</name>
        <dbReference type="ChEBI" id="CHEBI:24875"/>
    </ligand>
</feature>
<dbReference type="Proteomes" id="UP000784435">
    <property type="component" value="Unassembled WGS sequence"/>
</dbReference>
<dbReference type="GO" id="GO:0006412">
    <property type="term" value="P:translation"/>
    <property type="evidence" value="ECO:0007669"/>
    <property type="project" value="UniProtKB-UniRule"/>
</dbReference>
<dbReference type="AlphaFoldDB" id="A0A921MB14"/>